<proteinExistence type="predicted"/>
<evidence type="ECO:0000256" key="1">
    <source>
        <dbReference type="SAM" id="MobiDB-lite"/>
    </source>
</evidence>
<protein>
    <submittedName>
        <fullName evidence="3">Uncharacterized protein</fullName>
    </submittedName>
</protein>
<feature type="compositionally biased region" description="Basic and acidic residues" evidence="1">
    <location>
        <begin position="121"/>
        <end position="133"/>
    </location>
</feature>
<feature type="region of interest" description="Disordered" evidence="1">
    <location>
        <begin position="147"/>
        <end position="175"/>
    </location>
</feature>
<name>A0AAD1R1Q7_PELCU</name>
<reference evidence="3" key="1">
    <citation type="submission" date="2022-03" db="EMBL/GenBank/DDBJ databases">
        <authorList>
            <person name="Alioto T."/>
            <person name="Alioto T."/>
            <person name="Gomez Garrido J."/>
        </authorList>
    </citation>
    <scope>NUCLEOTIDE SEQUENCE</scope>
</reference>
<evidence type="ECO:0000313" key="3">
    <source>
        <dbReference type="EMBL" id="CAH2221557.1"/>
    </source>
</evidence>
<sequence length="175" mass="18815">PLTQPAHFSVTLAIVALVLVLPHSLIWPKMQTPTEYSAPGPSGKGDASRSLVSATPTLQGDVVTPLEHLDSEEFHSLLDATMSKSVTQAIYTAMGVMSDNISHSISTAIKAANPKGPLGRVTEEGPVHKEGHKAVRKTHYMGKHTSKTEMTDRVRPVTPEVVGPPRKRATRRAKA</sequence>
<evidence type="ECO:0000313" key="4">
    <source>
        <dbReference type="Proteomes" id="UP001295444"/>
    </source>
</evidence>
<feature type="non-terminal residue" evidence="3">
    <location>
        <position position="1"/>
    </location>
</feature>
<accession>A0AAD1R1Q7</accession>
<organism evidence="3 4">
    <name type="scientific">Pelobates cultripes</name>
    <name type="common">Western spadefoot toad</name>
    <dbReference type="NCBI Taxonomy" id="61616"/>
    <lineage>
        <taxon>Eukaryota</taxon>
        <taxon>Metazoa</taxon>
        <taxon>Chordata</taxon>
        <taxon>Craniata</taxon>
        <taxon>Vertebrata</taxon>
        <taxon>Euteleostomi</taxon>
        <taxon>Amphibia</taxon>
        <taxon>Batrachia</taxon>
        <taxon>Anura</taxon>
        <taxon>Pelobatoidea</taxon>
        <taxon>Pelobatidae</taxon>
        <taxon>Pelobates</taxon>
    </lineage>
</organism>
<gene>
    <name evidence="3" type="ORF">PECUL_23A038721</name>
</gene>
<feature type="compositionally biased region" description="Basic residues" evidence="1">
    <location>
        <begin position="165"/>
        <end position="175"/>
    </location>
</feature>
<keyword evidence="2" id="KW-0472">Membrane</keyword>
<dbReference type="EMBL" id="OW240912">
    <property type="protein sequence ID" value="CAH2221557.1"/>
    <property type="molecule type" value="Genomic_DNA"/>
</dbReference>
<feature type="non-terminal residue" evidence="3">
    <location>
        <position position="175"/>
    </location>
</feature>
<dbReference type="Proteomes" id="UP001295444">
    <property type="component" value="Chromosome 01"/>
</dbReference>
<keyword evidence="2" id="KW-0812">Transmembrane</keyword>
<dbReference type="AlphaFoldDB" id="A0AAD1R1Q7"/>
<feature type="transmembrane region" description="Helical" evidence="2">
    <location>
        <begin position="6"/>
        <end position="27"/>
    </location>
</feature>
<evidence type="ECO:0000256" key="2">
    <source>
        <dbReference type="SAM" id="Phobius"/>
    </source>
</evidence>
<keyword evidence="2" id="KW-1133">Transmembrane helix</keyword>
<feature type="region of interest" description="Disordered" evidence="1">
    <location>
        <begin position="116"/>
        <end position="135"/>
    </location>
</feature>
<keyword evidence="4" id="KW-1185">Reference proteome</keyword>